<reference evidence="2" key="2">
    <citation type="submission" date="2023-06" db="EMBL/GenBank/DDBJ databases">
        <authorList>
            <person name="Ma L."/>
            <person name="Liu K.-W."/>
            <person name="Li Z."/>
            <person name="Hsiao Y.-Y."/>
            <person name="Qi Y."/>
            <person name="Fu T."/>
            <person name="Tang G."/>
            <person name="Zhang D."/>
            <person name="Sun W.-H."/>
            <person name="Liu D.-K."/>
            <person name="Li Y."/>
            <person name="Chen G.-Z."/>
            <person name="Liu X.-D."/>
            <person name="Liao X.-Y."/>
            <person name="Jiang Y.-T."/>
            <person name="Yu X."/>
            <person name="Hao Y."/>
            <person name="Huang J."/>
            <person name="Zhao X.-W."/>
            <person name="Ke S."/>
            <person name="Chen Y.-Y."/>
            <person name="Wu W.-L."/>
            <person name="Hsu J.-L."/>
            <person name="Lin Y.-F."/>
            <person name="Huang M.-D."/>
            <person name="Li C.-Y."/>
            <person name="Huang L."/>
            <person name="Wang Z.-W."/>
            <person name="Zhao X."/>
            <person name="Zhong W.-Y."/>
            <person name="Peng D.-H."/>
            <person name="Ahmad S."/>
            <person name="Lan S."/>
            <person name="Zhang J.-S."/>
            <person name="Tsai W.-C."/>
            <person name="Van De Peer Y."/>
            <person name="Liu Z.-J."/>
        </authorList>
    </citation>
    <scope>NUCLEOTIDE SEQUENCE</scope>
    <source>
        <strain evidence="2">CP</strain>
        <tissue evidence="2">Leaves</tissue>
    </source>
</reference>
<dbReference type="Proteomes" id="UP001180020">
    <property type="component" value="Unassembled WGS sequence"/>
</dbReference>
<proteinExistence type="predicted"/>
<sequence length="62" mass="6798">MSLVSPPPPFLSLTSRNPPQAPLGYPHPRTVATTTTRRAPLSATLLGNVWAWLAKWETFGLQ</sequence>
<accession>A0AAV9E663</accession>
<comment type="caution">
    <text evidence="2">The sequence shown here is derived from an EMBL/GenBank/DDBJ whole genome shotgun (WGS) entry which is preliminary data.</text>
</comment>
<reference evidence="2" key="1">
    <citation type="journal article" date="2023" name="Nat. Commun.">
        <title>Diploid and tetraploid genomes of Acorus and the evolution of monocots.</title>
        <authorList>
            <person name="Ma L."/>
            <person name="Liu K.W."/>
            <person name="Li Z."/>
            <person name="Hsiao Y.Y."/>
            <person name="Qi Y."/>
            <person name="Fu T."/>
            <person name="Tang G.D."/>
            <person name="Zhang D."/>
            <person name="Sun W.H."/>
            <person name="Liu D.K."/>
            <person name="Li Y."/>
            <person name="Chen G.Z."/>
            <person name="Liu X.D."/>
            <person name="Liao X.Y."/>
            <person name="Jiang Y.T."/>
            <person name="Yu X."/>
            <person name="Hao Y."/>
            <person name="Huang J."/>
            <person name="Zhao X.W."/>
            <person name="Ke S."/>
            <person name="Chen Y.Y."/>
            <person name="Wu W.L."/>
            <person name="Hsu J.L."/>
            <person name="Lin Y.F."/>
            <person name="Huang M.D."/>
            <person name="Li C.Y."/>
            <person name="Huang L."/>
            <person name="Wang Z.W."/>
            <person name="Zhao X."/>
            <person name="Zhong W.Y."/>
            <person name="Peng D.H."/>
            <person name="Ahmad S."/>
            <person name="Lan S."/>
            <person name="Zhang J.S."/>
            <person name="Tsai W.C."/>
            <person name="Van de Peer Y."/>
            <person name="Liu Z.J."/>
        </authorList>
    </citation>
    <scope>NUCLEOTIDE SEQUENCE</scope>
    <source>
        <strain evidence="2">CP</strain>
    </source>
</reference>
<evidence type="ECO:0000313" key="2">
    <source>
        <dbReference type="EMBL" id="KAK1308921.1"/>
    </source>
</evidence>
<dbReference type="AlphaFoldDB" id="A0AAV9E663"/>
<organism evidence="2 3">
    <name type="scientific">Acorus calamus</name>
    <name type="common">Sweet flag</name>
    <dbReference type="NCBI Taxonomy" id="4465"/>
    <lineage>
        <taxon>Eukaryota</taxon>
        <taxon>Viridiplantae</taxon>
        <taxon>Streptophyta</taxon>
        <taxon>Embryophyta</taxon>
        <taxon>Tracheophyta</taxon>
        <taxon>Spermatophyta</taxon>
        <taxon>Magnoliopsida</taxon>
        <taxon>Liliopsida</taxon>
        <taxon>Acoraceae</taxon>
        <taxon>Acorus</taxon>
    </lineage>
</organism>
<name>A0AAV9E663_ACOCL</name>
<feature type="compositionally biased region" description="Pro residues" evidence="1">
    <location>
        <begin position="1"/>
        <end position="10"/>
    </location>
</feature>
<evidence type="ECO:0000313" key="3">
    <source>
        <dbReference type="Proteomes" id="UP001180020"/>
    </source>
</evidence>
<gene>
    <name evidence="2" type="ORF">QJS10_CPA09g00676</name>
</gene>
<keyword evidence="3" id="KW-1185">Reference proteome</keyword>
<feature type="region of interest" description="Disordered" evidence="1">
    <location>
        <begin position="1"/>
        <end position="36"/>
    </location>
</feature>
<evidence type="ECO:0000256" key="1">
    <source>
        <dbReference type="SAM" id="MobiDB-lite"/>
    </source>
</evidence>
<protein>
    <submittedName>
        <fullName evidence="2">Uncharacterized protein</fullName>
    </submittedName>
</protein>
<dbReference type="EMBL" id="JAUJYO010000009">
    <property type="protein sequence ID" value="KAK1308921.1"/>
    <property type="molecule type" value="Genomic_DNA"/>
</dbReference>